<evidence type="ECO:0000256" key="4">
    <source>
        <dbReference type="ARBA" id="ARBA00022679"/>
    </source>
</evidence>
<organism evidence="8 9">
    <name type="scientific">Sporothrix bragantina</name>
    <dbReference type="NCBI Taxonomy" id="671064"/>
    <lineage>
        <taxon>Eukaryota</taxon>
        <taxon>Fungi</taxon>
        <taxon>Dikarya</taxon>
        <taxon>Ascomycota</taxon>
        <taxon>Pezizomycotina</taxon>
        <taxon>Sordariomycetes</taxon>
        <taxon>Sordariomycetidae</taxon>
        <taxon>Ophiostomatales</taxon>
        <taxon>Ophiostomataceae</taxon>
        <taxon>Sporothrix</taxon>
    </lineage>
</organism>
<comment type="cofactor">
    <cofactor evidence="1">
        <name>pyridoxal 5'-phosphate</name>
        <dbReference type="ChEBI" id="CHEBI:597326"/>
    </cofactor>
</comment>
<proteinExistence type="inferred from homology"/>
<dbReference type="PANTHER" id="PTHR43206:SF1">
    <property type="entry name" value="4-AMINOBUTYRATE AMINOTRANSFERASE, MITOCHONDRIAL"/>
    <property type="match status" value="1"/>
</dbReference>
<dbReference type="Pfam" id="PF00202">
    <property type="entry name" value="Aminotran_3"/>
    <property type="match status" value="1"/>
</dbReference>
<dbReference type="InterPro" id="IPR015422">
    <property type="entry name" value="PyrdxlP-dep_Trfase_small"/>
</dbReference>
<keyword evidence="9" id="KW-1185">Reference proteome</keyword>
<keyword evidence="4" id="KW-0808">Transferase</keyword>
<evidence type="ECO:0000256" key="6">
    <source>
        <dbReference type="SAM" id="MobiDB-lite"/>
    </source>
</evidence>
<feature type="signal peptide" evidence="7">
    <location>
        <begin position="1"/>
        <end position="17"/>
    </location>
</feature>
<dbReference type="PANTHER" id="PTHR43206">
    <property type="entry name" value="AMINOTRANSFERASE"/>
    <property type="match status" value="1"/>
</dbReference>
<evidence type="ECO:0000256" key="7">
    <source>
        <dbReference type="SAM" id="SignalP"/>
    </source>
</evidence>
<evidence type="ECO:0000313" key="9">
    <source>
        <dbReference type="Proteomes" id="UP001642406"/>
    </source>
</evidence>
<dbReference type="Gene3D" id="3.90.1150.10">
    <property type="entry name" value="Aspartate Aminotransferase, domain 1"/>
    <property type="match status" value="1"/>
</dbReference>
<feature type="region of interest" description="Disordered" evidence="6">
    <location>
        <begin position="281"/>
        <end position="316"/>
    </location>
</feature>
<comment type="caution">
    <text evidence="8">The sequence shown here is derived from an EMBL/GenBank/DDBJ whole genome shotgun (WGS) entry which is preliminary data.</text>
</comment>
<protein>
    <submittedName>
        <fullName evidence="8">4-aminobutyrate transaminase</fullName>
    </submittedName>
</protein>
<keyword evidence="7" id="KW-0732">Signal</keyword>
<keyword evidence="5" id="KW-0663">Pyridoxal phosphate</keyword>
<dbReference type="SUPFAM" id="SSF53383">
    <property type="entry name" value="PLP-dependent transferases"/>
    <property type="match status" value="1"/>
</dbReference>
<dbReference type="Gene3D" id="3.40.640.10">
    <property type="entry name" value="Type I PLP-dependent aspartate aminotransferase-like (Major domain)"/>
    <property type="match status" value="1"/>
</dbReference>
<sequence length="681" mass="72433">MTKLLYLSLFSASLAAAANVTLTSTGCADPSGFEDCQNKVNDGTSSCITQADRDGSDIELLACGCQDYVGNYNCYAAFCWNRVWECEYQEYIVSYLANCPTGKLPVPYFPAPDNAPDACSCNLGKVYQAVTDVITETTTCTNNADSADAESNVQQMQGCNCCEISGAFSSIIEICPNTDPSIVGLSTVQKLETELNTPFDSCGEYLDTYDCVSSLSYSLDGVSTFYKPTDSVTTGTATLSNEGGTVTAPASGATFTYTNGGDGVVYTITAVSAGAAVTGAASGTTGSGSGGDTTGTAAQASKTASKSGSYSPRTATSNTYGDTNILEILITSIPFGYNNLALARIASSPQMISGIISGPALGNFPLKDWHETLTGGLLRAAPQGLDQVFTATTGSDANETAYKAAFIWQAAQQQRGAPFSLKEIESVIHNQTPGAPHRSIPSFAGGFHGRLFGSLSTMRSKPIHKLDIPAFDWPVAPFPQLRYPLSAHVAQTHAEEQRCLEATARIIDACPSPVASVAVEPIQSEGRDNHAYPAFFQGLRQLTLEKGVLPIVDEVQTGAGATGRFWAHEHWGLETPPDMVTFSKKAQAAGFYYRDPSLRPGQPYRQFNTWMGDPVRALLLRGTFLAWDSPRRDDLVKQAKAKGVNIGGCGEQMIRLRPMLILEQKHGTSVCLFVSSVPTTA</sequence>
<name>A0ABP0D1C4_9PEZI</name>
<feature type="compositionally biased region" description="Low complexity" evidence="6">
    <location>
        <begin position="294"/>
        <end position="309"/>
    </location>
</feature>
<reference evidence="8 9" key="1">
    <citation type="submission" date="2024-01" db="EMBL/GenBank/DDBJ databases">
        <authorList>
            <person name="Allen C."/>
            <person name="Tagirdzhanova G."/>
        </authorList>
    </citation>
    <scope>NUCLEOTIDE SEQUENCE [LARGE SCALE GENOMIC DNA]</scope>
</reference>
<accession>A0ABP0D1C4</accession>
<keyword evidence="3" id="KW-0032">Aminotransferase</keyword>
<dbReference type="EMBL" id="CAWUHC010000214">
    <property type="protein sequence ID" value="CAK7237843.1"/>
    <property type="molecule type" value="Genomic_DNA"/>
</dbReference>
<evidence type="ECO:0000256" key="5">
    <source>
        <dbReference type="ARBA" id="ARBA00022898"/>
    </source>
</evidence>
<evidence type="ECO:0000313" key="8">
    <source>
        <dbReference type="EMBL" id="CAK7237843.1"/>
    </source>
</evidence>
<dbReference type="Proteomes" id="UP001642406">
    <property type="component" value="Unassembled WGS sequence"/>
</dbReference>
<evidence type="ECO:0000256" key="1">
    <source>
        <dbReference type="ARBA" id="ARBA00001933"/>
    </source>
</evidence>
<dbReference type="InterPro" id="IPR015424">
    <property type="entry name" value="PyrdxlP-dep_Trfase"/>
</dbReference>
<dbReference type="InterPro" id="IPR015421">
    <property type="entry name" value="PyrdxlP-dep_Trfase_major"/>
</dbReference>
<gene>
    <name evidence="8" type="primary">UGA1_4</name>
    <name evidence="8" type="ORF">SBRCBS47491_010171</name>
</gene>
<evidence type="ECO:0000256" key="2">
    <source>
        <dbReference type="ARBA" id="ARBA00008954"/>
    </source>
</evidence>
<dbReference type="InterPro" id="IPR005814">
    <property type="entry name" value="Aminotrans_3"/>
</dbReference>
<evidence type="ECO:0000256" key="3">
    <source>
        <dbReference type="ARBA" id="ARBA00022576"/>
    </source>
</evidence>
<comment type="similarity">
    <text evidence="2">Belongs to the class-III pyridoxal-phosphate-dependent aminotransferase family.</text>
</comment>
<feature type="chain" id="PRO_5045312049" evidence="7">
    <location>
        <begin position="18"/>
        <end position="681"/>
    </location>
</feature>
<dbReference type="PROSITE" id="PS51257">
    <property type="entry name" value="PROKAR_LIPOPROTEIN"/>
    <property type="match status" value="1"/>
</dbReference>